<keyword evidence="11" id="KW-1185">Reference proteome</keyword>
<evidence type="ECO:0000256" key="3">
    <source>
        <dbReference type="ARBA" id="ARBA00011529"/>
    </source>
</evidence>
<dbReference type="InterPro" id="IPR005673">
    <property type="entry name" value="ABC_phos-bd_PstS"/>
</dbReference>
<organism evidence="10 11">
    <name type="scientific">Stakelama sediminis</name>
    <dbReference type="NCBI Taxonomy" id="463200"/>
    <lineage>
        <taxon>Bacteria</taxon>
        <taxon>Pseudomonadati</taxon>
        <taxon>Pseudomonadota</taxon>
        <taxon>Alphaproteobacteria</taxon>
        <taxon>Sphingomonadales</taxon>
        <taxon>Sphingomonadaceae</taxon>
        <taxon>Stakelama</taxon>
    </lineage>
</organism>
<dbReference type="SUPFAM" id="SSF53850">
    <property type="entry name" value="Periplasmic binding protein-like II"/>
    <property type="match status" value="1"/>
</dbReference>
<dbReference type="PANTHER" id="PTHR42996:SF1">
    <property type="entry name" value="PHOSPHATE-BINDING PROTEIN PSTS"/>
    <property type="match status" value="1"/>
</dbReference>
<feature type="chain" id="PRO_5032929206" description="Phosphate-binding protein PstS" evidence="8">
    <location>
        <begin position="23"/>
        <end position="359"/>
    </location>
</feature>
<dbReference type="CDD" id="cd13565">
    <property type="entry name" value="PBP2_PstS"/>
    <property type="match status" value="1"/>
</dbReference>
<dbReference type="PANTHER" id="PTHR42996">
    <property type="entry name" value="PHOSPHATE-BINDING PROTEIN PSTS"/>
    <property type="match status" value="1"/>
</dbReference>
<dbReference type="PIRSF" id="PIRSF002756">
    <property type="entry name" value="PstS"/>
    <property type="match status" value="1"/>
</dbReference>
<comment type="similarity">
    <text evidence="2 7">Belongs to the PstS family.</text>
</comment>
<reference evidence="10 11" key="1">
    <citation type="submission" date="2020-08" db="EMBL/GenBank/DDBJ databases">
        <title>Genomic Encyclopedia of Type Strains, Phase IV (KMG-IV): sequencing the most valuable type-strain genomes for metagenomic binning, comparative biology and taxonomic classification.</title>
        <authorList>
            <person name="Goeker M."/>
        </authorList>
    </citation>
    <scope>NUCLEOTIDE SEQUENCE [LARGE SCALE GENOMIC DNA]</scope>
    <source>
        <strain evidence="10 11">DSM 27203</strain>
    </source>
</reference>
<dbReference type="Proteomes" id="UP000554342">
    <property type="component" value="Unassembled WGS sequence"/>
</dbReference>
<feature type="domain" description="PBP" evidence="9">
    <location>
        <begin position="29"/>
        <end position="313"/>
    </location>
</feature>
<evidence type="ECO:0000259" key="9">
    <source>
        <dbReference type="Pfam" id="PF12849"/>
    </source>
</evidence>
<dbReference type="NCBIfam" id="TIGR00975">
    <property type="entry name" value="3a0107s03"/>
    <property type="match status" value="1"/>
</dbReference>
<evidence type="ECO:0000256" key="2">
    <source>
        <dbReference type="ARBA" id="ARBA00008725"/>
    </source>
</evidence>
<dbReference type="Pfam" id="PF12849">
    <property type="entry name" value="PBP_like_2"/>
    <property type="match status" value="1"/>
</dbReference>
<name>A0A840YYU6_9SPHN</name>
<dbReference type="InterPro" id="IPR050962">
    <property type="entry name" value="Phosphate-bind_PstS"/>
</dbReference>
<dbReference type="GO" id="GO:0035435">
    <property type="term" value="P:phosphate ion transmembrane transport"/>
    <property type="evidence" value="ECO:0007669"/>
    <property type="project" value="InterPro"/>
</dbReference>
<dbReference type="GO" id="GO:0043190">
    <property type="term" value="C:ATP-binding cassette (ABC) transporter complex"/>
    <property type="evidence" value="ECO:0007669"/>
    <property type="project" value="InterPro"/>
</dbReference>
<evidence type="ECO:0000256" key="6">
    <source>
        <dbReference type="ARBA" id="ARBA00022592"/>
    </source>
</evidence>
<keyword evidence="6 7" id="KW-0592">Phosphate transport</keyword>
<sequence length="359" mass="37242">MKFRFFVAAMCGLAALSGCSSQSGTSNNGQDSASSSISGAGATFPAPLYAKWAETYRGATSVSVNYQPIGSGGGIKQIEAGTVDFGASDKPLKADVLAQNGLYQFPTVVGGVVPVVNLPGIKAGQIHLTGAVLGDIYLGKVKKWNAPEIASLNNGVALPNLPITVVHRSDGSGTTFLFTSYLSQVNPGWKSSVGASDTVSWPVGLGGKGNDGVSAFVQQTAGSIGYVEYAYAKQNKAAYTLLQNQAGQYPEPTADAFAAAAAGADWSKAPGNYLLLVDQPGAKSWPITGATFILLHKQMPDAAKAKAVLAFFDWAYKNGDQAASNLDYVPLPATVKDMVRQQWASTITAGGKPVYTVAK</sequence>
<feature type="signal peptide" evidence="8">
    <location>
        <begin position="1"/>
        <end position="22"/>
    </location>
</feature>
<dbReference type="EMBL" id="JACIJI010000002">
    <property type="protein sequence ID" value="MBB5718709.1"/>
    <property type="molecule type" value="Genomic_DNA"/>
</dbReference>
<dbReference type="Gene3D" id="3.40.190.10">
    <property type="entry name" value="Periplasmic binding protein-like II"/>
    <property type="match status" value="2"/>
</dbReference>
<gene>
    <name evidence="10" type="ORF">FHR23_001632</name>
</gene>
<dbReference type="RefSeq" id="WP_246359778.1">
    <property type="nucleotide sequence ID" value="NZ_BAABIF010000013.1"/>
</dbReference>
<evidence type="ECO:0000313" key="11">
    <source>
        <dbReference type="Proteomes" id="UP000554342"/>
    </source>
</evidence>
<evidence type="ECO:0000256" key="1">
    <source>
        <dbReference type="ARBA" id="ARBA00002841"/>
    </source>
</evidence>
<evidence type="ECO:0000313" key="10">
    <source>
        <dbReference type="EMBL" id="MBB5718709.1"/>
    </source>
</evidence>
<accession>A0A840YYU6</accession>
<comment type="subunit">
    <text evidence="3 7">The complex is composed of two ATP-binding proteins (PstB), two transmembrane proteins (PstC and PstA) and a solute-binding protein (PstS).</text>
</comment>
<dbReference type="NCBIfam" id="NF008171">
    <property type="entry name" value="PRK10918.1"/>
    <property type="match status" value="1"/>
</dbReference>
<evidence type="ECO:0000256" key="5">
    <source>
        <dbReference type="ARBA" id="ARBA00022448"/>
    </source>
</evidence>
<dbReference type="PROSITE" id="PS51257">
    <property type="entry name" value="PROKAR_LIPOPROTEIN"/>
    <property type="match status" value="1"/>
</dbReference>
<evidence type="ECO:0000256" key="7">
    <source>
        <dbReference type="PIRNR" id="PIRNR002756"/>
    </source>
</evidence>
<comment type="caution">
    <text evidence="10">The sequence shown here is derived from an EMBL/GenBank/DDBJ whole genome shotgun (WGS) entry which is preliminary data.</text>
</comment>
<evidence type="ECO:0000256" key="8">
    <source>
        <dbReference type="SAM" id="SignalP"/>
    </source>
</evidence>
<comment type="function">
    <text evidence="1 7">Part of the ABC transporter complex PstSACB involved in phosphate import.</text>
</comment>
<proteinExistence type="inferred from homology"/>
<evidence type="ECO:0000256" key="4">
    <source>
        <dbReference type="ARBA" id="ARBA00021889"/>
    </source>
</evidence>
<keyword evidence="5 7" id="KW-0813">Transport</keyword>
<dbReference type="AlphaFoldDB" id="A0A840YYU6"/>
<dbReference type="InterPro" id="IPR024370">
    <property type="entry name" value="PBP_domain"/>
</dbReference>
<protein>
    <recommendedName>
        <fullName evidence="4 7">Phosphate-binding protein PstS</fullName>
    </recommendedName>
</protein>
<keyword evidence="8" id="KW-0732">Signal</keyword>
<dbReference type="GO" id="GO:0042301">
    <property type="term" value="F:phosphate ion binding"/>
    <property type="evidence" value="ECO:0007669"/>
    <property type="project" value="InterPro"/>
</dbReference>